<evidence type="ECO:0000259" key="7">
    <source>
        <dbReference type="Pfam" id="PF02272"/>
    </source>
</evidence>
<dbReference type="Pfam" id="PF02272">
    <property type="entry name" value="DHHA1"/>
    <property type="match status" value="1"/>
</dbReference>
<dbReference type="Proteomes" id="UP000198510">
    <property type="component" value="Unassembled WGS sequence"/>
</dbReference>
<name>A0A1G9QAD9_9BACT</name>
<evidence type="ECO:0000259" key="6">
    <source>
        <dbReference type="Pfam" id="PF01368"/>
    </source>
</evidence>
<dbReference type="Pfam" id="PF17768">
    <property type="entry name" value="RecJ_OB"/>
    <property type="match status" value="1"/>
</dbReference>
<feature type="domain" description="DHHA1" evidence="7">
    <location>
        <begin position="359"/>
        <end position="450"/>
    </location>
</feature>
<dbReference type="InterPro" id="IPR051673">
    <property type="entry name" value="SSDNA_exonuclease_RecJ"/>
</dbReference>
<dbReference type="InterPro" id="IPR001667">
    <property type="entry name" value="DDH_dom"/>
</dbReference>
<evidence type="ECO:0000313" key="9">
    <source>
        <dbReference type="EMBL" id="SDM07880.1"/>
    </source>
</evidence>
<dbReference type="InterPro" id="IPR041122">
    <property type="entry name" value="RecJ_OB"/>
</dbReference>
<sequence length="580" mass="65649">MEKRWSYRPTPSSEQVERLSRAIHVNETLACLLIQRGITTFDDAKDFFRPSLDDLHDPFQMCGMHEAVQRMTVAMQEKREKILIYGDYDVDGTTAVSLVYSFLRNLHPDIDYYIPDRKQEGYGISDQGIAYALERGVTLIITLDCGTKDLEKIKKARRQGIDFIVCDHHEPGDQLPEAVAVLNPKRADCPYPFVELSGCGIGFKLLSAYCVRHGVPLQALYRYLDMLAISIAADIVPITGENRILAHWGMRKMLEDPCLGIRKLLAAAGHFPDERSGQYTLNISNVVFVVAPRLNAAGRMAHARLVVELLTATDEQEAERIANLLELRNTERRDYDTQQTQQAMDMIAEEEDITEETNTTVLYHEAWHKGVVGIMASRCVEKYYRPTVILTKSNGSLTGSARSVDGFDLHAALNECADLLEKFGGHQQAAGLTLSPDKLDQFRLRFEEIVTRRLTPEQKIPLFEIDCELNFADITPKFWRVLKQFAPFGPGNMNPLFVTRQVVDAGCVPVGAKIVPPPHLRFRVQQQDSPVMEGIGFGLAHYYPRIADGEPFQLCYTLEENHFRGQTRLQLQVKDVKFDD</sequence>
<feature type="domain" description="DDH" evidence="6">
    <location>
        <begin position="81"/>
        <end position="230"/>
    </location>
</feature>
<evidence type="ECO:0000256" key="2">
    <source>
        <dbReference type="ARBA" id="ARBA00019841"/>
    </source>
</evidence>
<dbReference type="PANTHER" id="PTHR30255:SF2">
    <property type="entry name" value="SINGLE-STRANDED-DNA-SPECIFIC EXONUCLEASE RECJ"/>
    <property type="match status" value="1"/>
</dbReference>
<dbReference type="AlphaFoldDB" id="A0A1G9QAD9"/>
<organism evidence="9 10">
    <name type="scientific">Catalinimonas alkaloidigena</name>
    <dbReference type="NCBI Taxonomy" id="1075417"/>
    <lineage>
        <taxon>Bacteria</taxon>
        <taxon>Pseudomonadati</taxon>
        <taxon>Bacteroidota</taxon>
        <taxon>Cytophagia</taxon>
        <taxon>Cytophagales</taxon>
        <taxon>Catalimonadaceae</taxon>
        <taxon>Catalinimonas</taxon>
    </lineage>
</organism>
<evidence type="ECO:0000256" key="5">
    <source>
        <dbReference type="ARBA" id="ARBA00022839"/>
    </source>
</evidence>
<evidence type="ECO:0000256" key="4">
    <source>
        <dbReference type="ARBA" id="ARBA00022801"/>
    </source>
</evidence>
<dbReference type="GO" id="GO:0008409">
    <property type="term" value="F:5'-3' exonuclease activity"/>
    <property type="evidence" value="ECO:0007669"/>
    <property type="project" value="InterPro"/>
</dbReference>
<keyword evidence="3" id="KW-0540">Nuclease</keyword>
<proteinExistence type="inferred from homology"/>
<reference evidence="9 10" key="1">
    <citation type="submission" date="2016-10" db="EMBL/GenBank/DDBJ databases">
        <authorList>
            <person name="de Groot N.N."/>
        </authorList>
    </citation>
    <scope>NUCLEOTIDE SEQUENCE [LARGE SCALE GENOMIC DNA]</scope>
    <source>
        <strain evidence="9 10">DSM 25186</strain>
    </source>
</reference>
<accession>A0A1G9QAD9</accession>
<protein>
    <recommendedName>
        <fullName evidence="2">Single-stranded-DNA-specific exonuclease RecJ</fullName>
    </recommendedName>
</protein>
<feature type="domain" description="RecJ OB" evidence="8">
    <location>
        <begin position="465"/>
        <end position="575"/>
    </location>
</feature>
<dbReference type="Gene3D" id="3.10.310.30">
    <property type="match status" value="1"/>
</dbReference>
<dbReference type="Pfam" id="PF01368">
    <property type="entry name" value="DHH"/>
    <property type="match status" value="1"/>
</dbReference>
<evidence type="ECO:0000256" key="3">
    <source>
        <dbReference type="ARBA" id="ARBA00022722"/>
    </source>
</evidence>
<evidence type="ECO:0000256" key="1">
    <source>
        <dbReference type="ARBA" id="ARBA00005915"/>
    </source>
</evidence>
<keyword evidence="4" id="KW-0378">Hydrolase</keyword>
<dbReference type="GO" id="GO:0006281">
    <property type="term" value="P:DNA repair"/>
    <property type="evidence" value="ECO:0007669"/>
    <property type="project" value="InterPro"/>
</dbReference>
<keyword evidence="10" id="KW-1185">Reference proteome</keyword>
<dbReference type="SUPFAM" id="SSF64182">
    <property type="entry name" value="DHH phosphoesterases"/>
    <property type="match status" value="1"/>
</dbReference>
<dbReference type="InterPro" id="IPR038763">
    <property type="entry name" value="DHH_sf"/>
</dbReference>
<dbReference type="EMBL" id="FNFO01000010">
    <property type="protein sequence ID" value="SDM07880.1"/>
    <property type="molecule type" value="Genomic_DNA"/>
</dbReference>
<dbReference type="Gene3D" id="3.90.1640.30">
    <property type="match status" value="1"/>
</dbReference>
<dbReference type="GO" id="GO:0006310">
    <property type="term" value="P:DNA recombination"/>
    <property type="evidence" value="ECO:0007669"/>
    <property type="project" value="InterPro"/>
</dbReference>
<dbReference type="GO" id="GO:0003676">
    <property type="term" value="F:nucleic acid binding"/>
    <property type="evidence" value="ECO:0007669"/>
    <property type="project" value="InterPro"/>
</dbReference>
<keyword evidence="5 9" id="KW-0269">Exonuclease</keyword>
<comment type="similarity">
    <text evidence="1">Belongs to the RecJ family.</text>
</comment>
<gene>
    <name evidence="9" type="ORF">SAMN05421823_11096</name>
</gene>
<evidence type="ECO:0000259" key="8">
    <source>
        <dbReference type="Pfam" id="PF17768"/>
    </source>
</evidence>
<evidence type="ECO:0000313" key="10">
    <source>
        <dbReference type="Proteomes" id="UP000198510"/>
    </source>
</evidence>
<dbReference type="InterPro" id="IPR003156">
    <property type="entry name" value="DHHA1_dom"/>
</dbReference>
<dbReference type="PANTHER" id="PTHR30255">
    <property type="entry name" value="SINGLE-STRANDED-DNA-SPECIFIC EXONUCLEASE RECJ"/>
    <property type="match status" value="1"/>
</dbReference>
<dbReference type="STRING" id="1075417.SAMN05421823_11096"/>
<dbReference type="InterPro" id="IPR004610">
    <property type="entry name" value="RecJ"/>
</dbReference>
<dbReference type="NCBIfam" id="TIGR00644">
    <property type="entry name" value="recJ"/>
    <property type="match status" value="1"/>
</dbReference>
<dbReference type="RefSeq" id="WP_089686117.1">
    <property type="nucleotide sequence ID" value="NZ_FNFO01000010.1"/>
</dbReference>
<dbReference type="OrthoDB" id="9809852at2"/>